<evidence type="ECO:0000313" key="2">
    <source>
        <dbReference type="EMBL" id="ORW23267.1"/>
    </source>
</evidence>
<gene>
    <name evidence="2" type="ORF">AWC19_11965</name>
</gene>
<accession>A0A1X1ZIR6</accession>
<keyword evidence="1" id="KW-0812">Transmembrane</keyword>
<feature type="transmembrane region" description="Helical" evidence="1">
    <location>
        <begin position="134"/>
        <end position="155"/>
    </location>
</feature>
<organism evidence="2 3">
    <name type="scientific">Mycobacterium palustre</name>
    <dbReference type="NCBI Taxonomy" id="153971"/>
    <lineage>
        <taxon>Bacteria</taxon>
        <taxon>Bacillati</taxon>
        <taxon>Actinomycetota</taxon>
        <taxon>Actinomycetes</taxon>
        <taxon>Mycobacteriales</taxon>
        <taxon>Mycobacteriaceae</taxon>
        <taxon>Mycobacterium</taxon>
        <taxon>Mycobacterium simiae complex</taxon>
    </lineage>
</organism>
<dbReference type="RefSeq" id="WP_085079137.1">
    <property type="nucleotide sequence ID" value="NZ_JACKRZ010000369.1"/>
</dbReference>
<evidence type="ECO:0008006" key="4">
    <source>
        <dbReference type="Google" id="ProtNLM"/>
    </source>
</evidence>
<dbReference type="OrthoDB" id="7066463at2"/>
<evidence type="ECO:0000256" key="1">
    <source>
        <dbReference type="SAM" id="Phobius"/>
    </source>
</evidence>
<keyword evidence="1" id="KW-0472">Membrane</keyword>
<keyword evidence="1" id="KW-1133">Transmembrane helix</keyword>
<feature type="transmembrane region" description="Helical" evidence="1">
    <location>
        <begin position="12"/>
        <end position="32"/>
    </location>
</feature>
<feature type="transmembrane region" description="Helical" evidence="1">
    <location>
        <begin position="199"/>
        <end position="220"/>
    </location>
</feature>
<proteinExistence type="predicted"/>
<sequence length="237" mass="26483">MNVTNQRWMAACGFVSMIILLIGLWAIAGFVPPPSPNNTMQQTVAIYAERKTSIRIGLVISLYGATLLMPWAVVISEQMRRIEGPSAPLSRLQLTLGVMLVMEFLIATIFWLGAAFRPLEYPEITWRLHDLGGIMYVGLPVTTMLEATALGIVILMDRREQPVFPRWLAYLSFWAAASFTFGSLNYFTHTGPLAYNGILAWWLGLAAFTIWIAAVTFCLLRNAIPNQIAENAEKISR</sequence>
<protein>
    <recommendedName>
        <fullName evidence="4">DUF4386 domain-containing protein</fullName>
    </recommendedName>
</protein>
<reference evidence="2 3" key="1">
    <citation type="submission" date="2016-01" db="EMBL/GenBank/DDBJ databases">
        <title>The new phylogeny of the genus Mycobacterium.</title>
        <authorList>
            <person name="Tarcisio F."/>
            <person name="Conor M."/>
            <person name="Antonella G."/>
            <person name="Elisabetta G."/>
            <person name="Giulia F.S."/>
            <person name="Sara T."/>
            <person name="Anna F."/>
            <person name="Clotilde B."/>
            <person name="Roberto B."/>
            <person name="Veronica D.S."/>
            <person name="Fabio R."/>
            <person name="Monica P."/>
            <person name="Olivier J."/>
            <person name="Enrico T."/>
            <person name="Nicola S."/>
        </authorList>
    </citation>
    <scope>NUCLEOTIDE SEQUENCE [LARGE SCALE GENOMIC DNA]</scope>
    <source>
        <strain evidence="2 3">DSM 44572</strain>
    </source>
</reference>
<dbReference type="EMBL" id="LQPJ01000109">
    <property type="protein sequence ID" value="ORW23267.1"/>
    <property type="molecule type" value="Genomic_DNA"/>
</dbReference>
<dbReference type="STRING" id="153971.AWC19_11965"/>
<comment type="caution">
    <text evidence="2">The sequence shown here is derived from an EMBL/GenBank/DDBJ whole genome shotgun (WGS) entry which is preliminary data.</text>
</comment>
<name>A0A1X1ZIR6_9MYCO</name>
<dbReference type="Proteomes" id="UP000193529">
    <property type="component" value="Unassembled WGS sequence"/>
</dbReference>
<evidence type="ECO:0000313" key="3">
    <source>
        <dbReference type="Proteomes" id="UP000193529"/>
    </source>
</evidence>
<keyword evidence="3" id="KW-1185">Reference proteome</keyword>
<feature type="transmembrane region" description="Helical" evidence="1">
    <location>
        <begin position="94"/>
        <end position="114"/>
    </location>
</feature>
<feature type="transmembrane region" description="Helical" evidence="1">
    <location>
        <begin position="167"/>
        <end position="187"/>
    </location>
</feature>
<feature type="transmembrane region" description="Helical" evidence="1">
    <location>
        <begin position="52"/>
        <end position="74"/>
    </location>
</feature>
<dbReference type="AlphaFoldDB" id="A0A1X1ZIR6"/>